<sequence>MDSNEPWKQLNPLVMYLSCPAQNWTLNGRLANCSFSNDWVEFKELRGRNSEHFTQSSECLTRQTAYLKAFLNSAQLNYLQAKAPECGLSSPPCSGEEFLGKQMAPVSDICIIRKETHNQKAQNN</sequence>
<organism evidence="1 3">
    <name type="scientific">Puccinia graminis f. sp. tritici</name>
    <dbReference type="NCBI Taxonomy" id="56615"/>
    <lineage>
        <taxon>Eukaryota</taxon>
        <taxon>Fungi</taxon>
        <taxon>Dikarya</taxon>
        <taxon>Basidiomycota</taxon>
        <taxon>Pucciniomycotina</taxon>
        <taxon>Pucciniomycetes</taxon>
        <taxon>Pucciniales</taxon>
        <taxon>Pucciniaceae</taxon>
        <taxon>Puccinia</taxon>
    </lineage>
</organism>
<dbReference type="EMBL" id="VDEP01000244">
    <property type="protein sequence ID" value="KAA1120393.1"/>
    <property type="molecule type" value="Genomic_DNA"/>
</dbReference>
<reference evidence="3 4" key="1">
    <citation type="submission" date="2019-05" db="EMBL/GenBank/DDBJ databases">
        <title>Emergence of the Ug99 lineage of the wheat stem rust pathogen through somatic hybridization.</title>
        <authorList>
            <person name="Li F."/>
            <person name="Upadhyaya N.M."/>
            <person name="Sperschneider J."/>
            <person name="Matny O."/>
            <person name="Nguyen-Phuc H."/>
            <person name="Mago R."/>
            <person name="Raley C."/>
            <person name="Miller M.E."/>
            <person name="Silverstein K.A.T."/>
            <person name="Henningsen E."/>
            <person name="Hirsch C.D."/>
            <person name="Visser B."/>
            <person name="Pretorius Z.A."/>
            <person name="Steffenson B.J."/>
            <person name="Schwessinger B."/>
            <person name="Dodds P.N."/>
            <person name="Figueroa M."/>
        </authorList>
    </citation>
    <scope>NUCLEOTIDE SEQUENCE [LARGE SCALE GENOMIC DNA]</scope>
    <source>
        <strain evidence="1">21-0</strain>
        <strain evidence="2 4">Ug99</strain>
    </source>
</reference>
<dbReference type="Proteomes" id="UP000325313">
    <property type="component" value="Unassembled WGS sequence"/>
</dbReference>
<evidence type="ECO:0000313" key="4">
    <source>
        <dbReference type="Proteomes" id="UP000325313"/>
    </source>
</evidence>
<dbReference type="AlphaFoldDB" id="A0A5B0MUT7"/>
<comment type="caution">
    <text evidence="1">The sequence shown here is derived from an EMBL/GenBank/DDBJ whole genome shotgun (WGS) entry which is preliminary data.</text>
</comment>
<proteinExistence type="predicted"/>
<name>A0A5B0MUT7_PUCGR</name>
<keyword evidence="3" id="KW-1185">Reference proteome</keyword>
<evidence type="ECO:0000313" key="2">
    <source>
        <dbReference type="EMBL" id="KAA1120393.1"/>
    </source>
</evidence>
<protein>
    <submittedName>
        <fullName evidence="1">Uncharacterized protein</fullName>
    </submittedName>
</protein>
<dbReference type="EMBL" id="VSWC01000131">
    <property type="protein sequence ID" value="KAA1080362.1"/>
    <property type="molecule type" value="Genomic_DNA"/>
</dbReference>
<evidence type="ECO:0000313" key="3">
    <source>
        <dbReference type="Proteomes" id="UP000324748"/>
    </source>
</evidence>
<dbReference type="Proteomes" id="UP000324748">
    <property type="component" value="Unassembled WGS sequence"/>
</dbReference>
<gene>
    <name evidence="1" type="ORF">PGT21_004220</name>
    <name evidence="2" type="ORF">PGTUg99_010654</name>
</gene>
<accession>A0A5B0MUT7</accession>
<evidence type="ECO:0000313" key="1">
    <source>
        <dbReference type="EMBL" id="KAA1080362.1"/>
    </source>
</evidence>